<dbReference type="KEGG" id="pmx:PERMA_0263"/>
<dbReference type="OrthoDB" id="14471at2"/>
<dbReference type="HOGENOM" id="CLU_1990549_0_0_0"/>
<dbReference type="Pfam" id="PF05168">
    <property type="entry name" value="HEPN"/>
    <property type="match status" value="1"/>
</dbReference>
<sequence length="125" mass="14400">MREDLITLAERELNEVATLLNESFCDDGLVFHHLRNGVLYLLKALAEEYNLDYEGIESISDLVALIERKTTVKFPEYMQSIIDLEDIMVPDDCTTSICYDPEMYGDILDAVENLKEFVEKEIESL</sequence>
<dbReference type="Proteomes" id="UP000001366">
    <property type="component" value="Chromosome"/>
</dbReference>
<dbReference type="AlphaFoldDB" id="C0QTP3"/>
<protein>
    <recommendedName>
        <fullName evidence="1">HEPN domain-containing protein</fullName>
    </recommendedName>
</protein>
<dbReference type="STRING" id="123214.PERMA_0263"/>
<dbReference type="PaxDb" id="123214-PERMA_0263"/>
<organism evidence="2 3">
    <name type="scientific">Persephonella marina (strain DSM 14350 / EX-H1)</name>
    <dbReference type="NCBI Taxonomy" id="123214"/>
    <lineage>
        <taxon>Bacteria</taxon>
        <taxon>Pseudomonadati</taxon>
        <taxon>Aquificota</taxon>
        <taxon>Aquificia</taxon>
        <taxon>Aquificales</taxon>
        <taxon>Hydrogenothermaceae</taxon>
        <taxon>Persephonella</taxon>
    </lineage>
</organism>
<reference evidence="2 3" key="1">
    <citation type="journal article" date="2009" name="J. Bacteriol.">
        <title>Complete and draft genome sequences of six members of the Aquificales.</title>
        <authorList>
            <person name="Reysenbach A.L."/>
            <person name="Hamamura N."/>
            <person name="Podar M."/>
            <person name="Griffiths E."/>
            <person name="Ferreira S."/>
            <person name="Hochstein R."/>
            <person name="Heidelberg J."/>
            <person name="Johnson J."/>
            <person name="Mead D."/>
            <person name="Pohorille A."/>
            <person name="Sarmiento M."/>
            <person name="Schweighofer K."/>
            <person name="Seshadri R."/>
            <person name="Voytek M.A."/>
        </authorList>
    </citation>
    <scope>NUCLEOTIDE SEQUENCE [LARGE SCALE GENOMIC DNA]</scope>
    <source>
        <strain evidence="3">DSM 14350 / EX-H1</strain>
    </source>
</reference>
<feature type="domain" description="HEPN" evidence="1">
    <location>
        <begin position="3"/>
        <end position="120"/>
    </location>
</feature>
<proteinExistence type="predicted"/>
<name>C0QTP3_PERMH</name>
<dbReference type="RefSeq" id="WP_015898960.1">
    <property type="nucleotide sequence ID" value="NC_012440.1"/>
</dbReference>
<keyword evidence="3" id="KW-1185">Reference proteome</keyword>
<gene>
    <name evidence="2" type="ordered locus">PERMA_0263</name>
</gene>
<accession>C0QTP3</accession>
<evidence type="ECO:0000313" key="3">
    <source>
        <dbReference type="Proteomes" id="UP000001366"/>
    </source>
</evidence>
<evidence type="ECO:0000313" key="2">
    <source>
        <dbReference type="EMBL" id="ACO04856.1"/>
    </source>
</evidence>
<dbReference type="InterPro" id="IPR007842">
    <property type="entry name" value="HEPN_dom"/>
</dbReference>
<evidence type="ECO:0000259" key="1">
    <source>
        <dbReference type="Pfam" id="PF05168"/>
    </source>
</evidence>
<dbReference type="EMBL" id="CP001230">
    <property type="protein sequence ID" value="ACO04856.1"/>
    <property type="molecule type" value="Genomic_DNA"/>
</dbReference>